<proteinExistence type="predicted"/>
<evidence type="ECO:0000256" key="2">
    <source>
        <dbReference type="SAM" id="Phobius"/>
    </source>
</evidence>
<feature type="region of interest" description="Disordered" evidence="1">
    <location>
        <begin position="89"/>
        <end position="112"/>
    </location>
</feature>
<dbReference type="AlphaFoldDB" id="A0A165JJJ4"/>
<accession>A0A165JJJ4</accession>
<feature type="transmembrane region" description="Helical" evidence="2">
    <location>
        <begin position="292"/>
        <end position="315"/>
    </location>
</feature>
<keyword evidence="5" id="KW-1185">Reference proteome</keyword>
<protein>
    <recommendedName>
        <fullName evidence="3">DUF6535 domain-containing protein</fullName>
    </recommendedName>
</protein>
<dbReference type="InParanoid" id="A0A165JJJ4"/>
<gene>
    <name evidence="4" type="ORF">CALCODRAFT_514315</name>
</gene>
<keyword evidence="2" id="KW-1133">Transmembrane helix</keyword>
<evidence type="ECO:0000313" key="4">
    <source>
        <dbReference type="EMBL" id="KZT61923.1"/>
    </source>
</evidence>
<dbReference type="EMBL" id="KV423919">
    <property type="protein sequence ID" value="KZT61923.1"/>
    <property type="molecule type" value="Genomic_DNA"/>
</dbReference>
<evidence type="ECO:0000256" key="1">
    <source>
        <dbReference type="SAM" id="MobiDB-lite"/>
    </source>
</evidence>
<feature type="transmembrane region" description="Helical" evidence="2">
    <location>
        <begin position="157"/>
        <end position="179"/>
    </location>
</feature>
<keyword evidence="2" id="KW-0812">Transmembrane</keyword>
<dbReference type="Pfam" id="PF20153">
    <property type="entry name" value="DUF6535"/>
    <property type="match status" value="1"/>
</dbReference>
<feature type="domain" description="DUF6535" evidence="3">
    <location>
        <begin position="132"/>
        <end position="307"/>
    </location>
</feature>
<reference evidence="4 5" key="1">
    <citation type="journal article" date="2016" name="Mol. Biol. Evol.">
        <title>Comparative Genomics of Early-Diverging Mushroom-Forming Fungi Provides Insights into the Origins of Lignocellulose Decay Capabilities.</title>
        <authorList>
            <person name="Nagy L.G."/>
            <person name="Riley R."/>
            <person name="Tritt A."/>
            <person name="Adam C."/>
            <person name="Daum C."/>
            <person name="Floudas D."/>
            <person name="Sun H."/>
            <person name="Yadav J.S."/>
            <person name="Pangilinan J."/>
            <person name="Larsson K.H."/>
            <person name="Matsuura K."/>
            <person name="Barry K."/>
            <person name="Labutti K."/>
            <person name="Kuo R."/>
            <person name="Ohm R.A."/>
            <person name="Bhattacharya S.S."/>
            <person name="Shirouzu T."/>
            <person name="Yoshinaga Y."/>
            <person name="Martin F.M."/>
            <person name="Grigoriev I.V."/>
            <person name="Hibbett D.S."/>
        </authorList>
    </citation>
    <scope>NUCLEOTIDE SEQUENCE [LARGE SCALE GENOMIC DNA]</scope>
    <source>
        <strain evidence="4 5">HHB12733</strain>
    </source>
</reference>
<evidence type="ECO:0000313" key="5">
    <source>
        <dbReference type="Proteomes" id="UP000076842"/>
    </source>
</evidence>
<organism evidence="4 5">
    <name type="scientific">Calocera cornea HHB12733</name>
    <dbReference type="NCBI Taxonomy" id="1353952"/>
    <lineage>
        <taxon>Eukaryota</taxon>
        <taxon>Fungi</taxon>
        <taxon>Dikarya</taxon>
        <taxon>Basidiomycota</taxon>
        <taxon>Agaricomycotina</taxon>
        <taxon>Dacrymycetes</taxon>
        <taxon>Dacrymycetales</taxon>
        <taxon>Dacrymycetaceae</taxon>
        <taxon>Calocera</taxon>
    </lineage>
</organism>
<dbReference type="Proteomes" id="UP000076842">
    <property type="component" value="Unassembled WGS sequence"/>
</dbReference>
<evidence type="ECO:0000259" key="3">
    <source>
        <dbReference type="Pfam" id="PF20153"/>
    </source>
</evidence>
<keyword evidence="2" id="KW-0472">Membrane</keyword>
<name>A0A165JJJ4_9BASI</name>
<sequence>MLCYLLCAFRSANATSLLGHVLAAPSLIDSTFSLALAPGREQPLPEDFWSGPVESTFSLVDVADNDATHSPTVVSIDLDVARIYPLPESAPASQESDAPDLPAEPPAAEGPFDRKFINDLPPVGRGPEAPVWPIYNEHADKADKEMLETYNGGMDNLLIFAALFSAVVTAFIVLSLPLLQADPAQPIVDALSIISSQLAAQGSANATRGSTLFDQGNAFSPTPSAVGINALWIMSLFVSLSTSVLAMLVKQWLRGYITNLPLPQKERATTRQARYDGVQVWRVAGIADSLPVLIHLAVALFLAGLVLPSFSSFAVA</sequence>
<dbReference type="InterPro" id="IPR045338">
    <property type="entry name" value="DUF6535"/>
</dbReference>
<dbReference type="OrthoDB" id="3219854at2759"/>
<feature type="transmembrane region" description="Helical" evidence="2">
    <location>
        <begin position="230"/>
        <end position="253"/>
    </location>
</feature>